<gene>
    <name evidence="13" type="ORF">BLA60_14645</name>
</gene>
<evidence type="ECO:0000256" key="4">
    <source>
        <dbReference type="ARBA" id="ARBA00022519"/>
    </source>
</evidence>
<evidence type="ECO:0000256" key="1">
    <source>
        <dbReference type="ARBA" id="ARBA00004651"/>
    </source>
</evidence>
<dbReference type="PROSITE" id="PS50893">
    <property type="entry name" value="ABC_TRANSPORTER_2"/>
    <property type="match status" value="1"/>
</dbReference>
<dbReference type="Pfam" id="PF00664">
    <property type="entry name" value="ABC_membrane"/>
    <property type="match status" value="1"/>
</dbReference>
<evidence type="ECO:0000256" key="7">
    <source>
        <dbReference type="ARBA" id="ARBA00022840"/>
    </source>
</evidence>
<feature type="transmembrane region" description="Helical" evidence="10">
    <location>
        <begin position="157"/>
        <end position="183"/>
    </location>
</feature>
<dbReference type="InterPro" id="IPR003439">
    <property type="entry name" value="ABC_transporter-like_ATP-bd"/>
</dbReference>
<keyword evidence="9 10" id="KW-0472">Membrane</keyword>
<dbReference type="InterPro" id="IPR036640">
    <property type="entry name" value="ABC1_TM_sf"/>
</dbReference>
<keyword evidence="3" id="KW-1003">Cell membrane</keyword>
<keyword evidence="14" id="KW-1185">Reference proteome</keyword>
<dbReference type="AlphaFoldDB" id="A0A7Z1AYC5"/>
<dbReference type="GO" id="GO:0005886">
    <property type="term" value="C:plasma membrane"/>
    <property type="evidence" value="ECO:0007669"/>
    <property type="project" value="UniProtKB-SubCell"/>
</dbReference>
<feature type="transmembrane region" description="Helical" evidence="10">
    <location>
        <begin position="248"/>
        <end position="272"/>
    </location>
</feature>
<comment type="caution">
    <text evidence="13">The sequence shown here is derived from an EMBL/GenBank/DDBJ whole genome shotgun (WGS) entry which is preliminary data.</text>
</comment>
<evidence type="ECO:0000256" key="8">
    <source>
        <dbReference type="ARBA" id="ARBA00022989"/>
    </source>
</evidence>
<dbReference type="Pfam" id="PF00005">
    <property type="entry name" value="ABC_tran"/>
    <property type="match status" value="1"/>
</dbReference>
<evidence type="ECO:0000256" key="6">
    <source>
        <dbReference type="ARBA" id="ARBA00022741"/>
    </source>
</evidence>
<dbReference type="PROSITE" id="PS50929">
    <property type="entry name" value="ABC_TM1F"/>
    <property type="match status" value="1"/>
</dbReference>
<accession>A0A7Z1AYC5</accession>
<dbReference type="Proteomes" id="UP000185696">
    <property type="component" value="Unassembled WGS sequence"/>
</dbReference>
<evidence type="ECO:0000256" key="9">
    <source>
        <dbReference type="ARBA" id="ARBA00023136"/>
    </source>
</evidence>
<feature type="transmembrane region" description="Helical" evidence="10">
    <location>
        <begin position="29"/>
        <end position="51"/>
    </location>
</feature>
<name>A0A7Z1AYC5_9PSEU</name>
<keyword evidence="6" id="KW-0547">Nucleotide-binding</keyword>
<dbReference type="InterPro" id="IPR039421">
    <property type="entry name" value="Type_1_exporter"/>
</dbReference>
<dbReference type="Gene3D" id="1.20.1560.10">
    <property type="entry name" value="ABC transporter type 1, transmembrane domain"/>
    <property type="match status" value="1"/>
</dbReference>
<sequence length="581" mass="61488">MSSYPLPVASRAEVRRAHTHLVRTDPTGAALVLLTAALAAAAGLGAPWLIGRIVNHVEAGHPALGTVDLLALGILAFALATIVLTRLARYLAHRFAERALARLREEFVDRTLALPTGVVERAGTGDLMARTTADIATIGAALRDAAPEVFVGALQTLFVLTAITVVHPLFGLAALTGIASLWWATRWYLRRARDAYLAEGTANSDMSETLAATAEGARTVEAFALHRHRVRAGDDRVGHAHRTRVRTLFLRSVLFPALDFSHILAACLVLLTGGLLHGNDLTTLGAAVTAALYTLQLADPLTGILMYIENIQRATASMARVKGIADAAGTPPPGGTPTDDRIEVTGVRYAYSPTGRDVLHDVDLAVRPGERLAIVGPSGAGKSTLGRLLAGVDAPHAGRVTVGGVPVTDLTPDELRRRIVLVTQEHHVFIGTVRDNLTIAAPTATDTQLHTALTAVDADWIHTLPAGLDTELGAGTDSLDSAQAQQLALARVVLADPHTVVLDEATALLDPTTARHAERAMAAVLSGRTVIAIAHRLHTAHHADRVAVMADGRITELGSHHDLVRAGGAYEDLWRSWHGNT</sequence>
<evidence type="ECO:0000256" key="10">
    <source>
        <dbReference type="SAM" id="Phobius"/>
    </source>
</evidence>
<dbReference type="SUPFAM" id="SSF90123">
    <property type="entry name" value="ABC transporter transmembrane region"/>
    <property type="match status" value="1"/>
</dbReference>
<keyword evidence="4" id="KW-0997">Cell inner membrane</keyword>
<feature type="transmembrane region" description="Helical" evidence="10">
    <location>
        <begin position="63"/>
        <end position="84"/>
    </location>
</feature>
<organism evidence="13 14">
    <name type="scientific">Actinophytocola xinjiangensis</name>
    <dbReference type="NCBI Taxonomy" id="485602"/>
    <lineage>
        <taxon>Bacteria</taxon>
        <taxon>Bacillati</taxon>
        <taxon>Actinomycetota</taxon>
        <taxon>Actinomycetes</taxon>
        <taxon>Pseudonocardiales</taxon>
        <taxon>Pseudonocardiaceae</taxon>
    </lineage>
</organism>
<dbReference type="GO" id="GO:0016887">
    <property type="term" value="F:ATP hydrolysis activity"/>
    <property type="evidence" value="ECO:0007669"/>
    <property type="project" value="InterPro"/>
</dbReference>
<dbReference type="PANTHER" id="PTHR43394">
    <property type="entry name" value="ATP-DEPENDENT PERMEASE MDL1, MITOCHONDRIAL"/>
    <property type="match status" value="1"/>
</dbReference>
<dbReference type="SUPFAM" id="SSF52540">
    <property type="entry name" value="P-loop containing nucleoside triphosphate hydrolases"/>
    <property type="match status" value="1"/>
</dbReference>
<protein>
    <submittedName>
        <fullName evidence="13">Multidrug ABC transporter ATP-binding protein</fullName>
    </submittedName>
</protein>
<keyword evidence="5 10" id="KW-0812">Transmembrane</keyword>
<dbReference type="SMART" id="SM00382">
    <property type="entry name" value="AAA"/>
    <property type="match status" value="1"/>
</dbReference>
<dbReference type="InterPro" id="IPR011527">
    <property type="entry name" value="ABC1_TM_dom"/>
</dbReference>
<dbReference type="InterPro" id="IPR027417">
    <property type="entry name" value="P-loop_NTPase"/>
</dbReference>
<proteinExistence type="predicted"/>
<keyword evidence="8 10" id="KW-1133">Transmembrane helix</keyword>
<dbReference type="Gene3D" id="3.40.50.300">
    <property type="entry name" value="P-loop containing nucleotide triphosphate hydrolases"/>
    <property type="match status" value="1"/>
</dbReference>
<dbReference type="FunFam" id="3.40.50.300:FF:001001">
    <property type="entry name" value="Multidrug ABC transporter ATP-binding protein"/>
    <property type="match status" value="1"/>
</dbReference>
<dbReference type="GO" id="GO:0015421">
    <property type="term" value="F:ABC-type oligopeptide transporter activity"/>
    <property type="evidence" value="ECO:0007669"/>
    <property type="project" value="TreeGrafter"/>
</dbReference>
<dbReference type="RefSeq" id="WP_075133431.1">
    <property type="nucleotide sequence ID" value="NZ_MSIF01000006.1"/>
</dbReference>
<dbReference type="PANTHER" id="PTHR43394:SF1">
    <property type="entry name" value="ATP-BINDING CASSETTE SUB-FAMILY B MEMBER 10, MITOCHONDRIAL"/>
    <property type="match status" value="1"/>
</dbReference>
<feature type="transmembrane region" description="Helical" evidence="10">
    <location>
        <begin position="284"/>
        <end position="308"/>
    </location>
</feature>
<dbReference type="InterPro" id="IPR003593">
    <property type="entry name" value="AAA+_ATPase"/>
</dbReference>
<dbReference type="CDD" id="cd07346">
    <property type="entry name" value="ABC_6TM_exporters"/>
    <property type="match status" value="1"/>
</dbReference>
<comment type="subcellular location">
    <subcellularLocation>
        <location evidence="1">Cell membrane</location>
        <topology evidence="1">Multi-pass membrane protein</topology>
    </subcellularLocation>
</comment>
<evidence type="ECO:0000256" key="5">
    <source>
        <dbReference type="ARBA" id="ARBA00022692"/>
    </source>
</evidence>
<dbReference type="OrthoDB" id="9806127at2"/>
<feature type="domain" description="ABC transporter" evidence="11">
    <location>
        <begin position="342"/>
        <end position="576"/>
    </location>
</feature>
<evidence type="ECO:0000259" key="11">
    <source>
        <dbReference type="PROSITE" id="PS50893"/>
    </source>
</evidence>
<evidence type="ECO:0000256" key="2">
    <source>
        <dbReference type="ARBA" id="ARBA00022448"/>
    </source>
</evidence>
<evidence type="ECO:0000313" key="14">
    <source>
        <dbReference type="Proteomes" id="UP000185696"/>
    </source>
</evidence>
<dbReference type="EMBL" id="MSIF01000006">
    <property type="protein sequence ID" value="OLF10443.1"/>
    <property type="molecule type" value="Genomic_DNA"/>
</dbReference>
<feature type="domain" description="ABC transmembrane type-1" evidence="12">
    <location>
        <begin position="30"/>
        <end position="313"/>
    </location>
</feature>
<evidence type="ECO:0000256" key="3">
    <source>
        <dbReference type="ARBA" id="ARBA00022475"/>
    </source>
</evidence>
<keyword evidence="2" id="KW-0813">Transport</keyword>
<evidence type="ECO:0000259" key="12">
    <source>
        <dbReference type="PROSITE" id="PS50929"/>
    </source>
</evidence>
<evidence type="ECO:0000313" key="13">
    <source>
        <dbReference type="EMBL" id="OLF10443.1"/>
    </source>
</evidence>
<dbReference type="GO" id="GO:0005524">
    <property type="term" value="F:ATP binding"/>
    <property type="evidence" value="ECO:0007669"/>
    <property type="project" value="UniProtKB-KW"/>
</dbReference>
<keyword evidence="7 13" id="KW-0067">ATP-binding</keyword>
<reference evidence="13 14" key="1">
    <citation type="submission" date="2016-12" db="EMBL/GenBank/DDBJ databases">
        <title>The draft genome sequence of Actinophytocola xinjiangensis.</title>
        <authorList>
            <person name="Wang W."/>
            <person name="Yuan L."/>
        </authorList>
    </citation>
    <scope>NUCLEOTIDE SEQUENCE [LARGE SCALE GENOMIC DNA]</scope>
    <source>
        <strain evidence="13 14">CGMCC 4.4663</strain>
    </source>
</reference>